<dbReference type="AlphaFoldDB" id="A0A1I8FG33"/>
<evidence type="ECO:0000313" key="2">
    <source>
        <dbReference type="WBParaSite" id="maker-unitig_33456-snap-gene-0.2-mRNA-1"/>
    </source>
</evidence>
<dbReference type="WBParaSite" id="maker-unitig_33456-snap-gene-0.2-mRNA-1">
    <property type="protein sequence ID" value="maker-unitig_33456-snap-gene-0.2-mRNA-1"/>
    <property type="gene ID" value="maker-unitig_33456-snap-gene-0.2"/>
</dbReference>
<sequence length="235" mass="24839">MMMICGTLPRGFFATPSSMHRTCRPAPGAAVATADDARNWPFCRCEGKRRDFINSNVLSECNSSLCRANSQDAEGRANSRMQCSRKYIWMPRWPLAGGSAGRTMQFVDGPEHVRHGAAGCRGSSRCSCHPPSSSSAGRRGGAPAPLLLALAVPLQQAGGRQVGAERHVAHRLGIGGAPAGARPLELAALGRIRTEQQLLQLLLGVIYGGGAVVACDRPRFCLRLPPGLPETAGAT</sequence>
<protein>
    <submittedName>
        <fullName evidence="2">Uncharacterized protein</fullName>
    </submittedName>
</protein>
<proteinExistence type="predicted"/>
<dbReference type="Proteomes" id="UP000095280">
    <property type="component" value="Unplaced"/>
</dbReference>
<evidence type="ECO:0000313" key="1">
    <source>
        <dbReference type="Proteomes" id="UP000095280"/>
    </source>
</evidence>
<accession>A0A1I8FG33</accession>
<name>A0A1I8FG33_9PLAT</name>
<reference evidence="2" key="1">
    <citation type="submission" date="2016-11" db="UniProtKB">
        <authorList>
            <consortium name="WormBaseParasite"/>
        </authorList>
    </citation>
    <scope>IDENTIFICATION</scope>
</reference>
<keyword evidence="1" id="KW-1185">Reference proteome</keyword>
<organism evidence="1 2">
    <name type="scientific">Macrostomum lignano</name>
    <dbReference type="NCBI Taxonomy" id="282301"/>
    <lineage>
        <taxon>Eukaryota</taxon>
        <taxon>Metazoa</taxon>
        <taxon>Spiralia</taxon>
        <taxon>Lophotrochozoa</taxon>
        <taxon>Platyhelminthes</taxon>
        <taxon>Rhabditophora</taxon>
        <taxon>Macrostomorpha</taxon>
        <taxon>Macrostomida</taxon>
        <taxon>Macrostomidae</taxon>
        <taxon>Macrostomum</taxon>
    </lineage>
</organism>